<dbReference type="InterPro" id="IPR002016">
    <property type="entry name" value="Haem_peroxidase"/>
</dbReference>
<evidence type="ECO:0000256" key="4">
    <source>
        <dbReference type="ARBA" id="ARBA00012313"/>
    </source>
</evidence>
<feature type="binding site" evidence="18">
    <location>
        <position position="72"/>
    </location>
    <ligand>
        <name>Ca(2+)</name>
        <dbReference type="ChEBI" id="CHEBI:29108"/>
        <label>1</label>
    </ligand>
</feature>
<keyword evidence="14" id="KW-0325">Glycoprotein</keyword>
<dbReference type="PROSITE" id="PS50873">
    <property type="entry name" value="PEROXIDASE_4"/>
    <property type="match status" value="1"/>
</dbReference>
<protein>
    <recommendedName>
        <fullName evidence="4">peroxidase</fullName>
        <ecNumber evidence="4">1.11.1.7</ecNumber>
    </recommendedName>
</protein>
<evidence type="ECO:0000313" key="23">
    <source>
        <dbReference type="EMBL" id="KAL3630533.1"/>
    </source>
</evidence>
<name>A0ABD3CKS1_9LAMI</name>
<evidence type="ECO:0000256" key="2">
    <source>
        <dbReference type="ARBA" id="ARBA00002322"/>
    </source>
</evidence>
<dbReference type="GO" id="GO:0042744">
    <property type="term" value="P:hydrogen peroxide catabolic process"/>
    <property type="evidence" value="ECO:0007669"/>
    <property type="project" value="UniProtKB-KW"/>
</dbReference>
<evidence type="ECO:0000256" key="6">
    <source>
        <dbReference type="ARBA" id="ARBA00022559"/>
    </source>
</evidence>
<dbReference type="InterPro" id="IPR019793">
    <property type="entry name" value="Peroxidases_heam-ligand_BS"/>
</dbReference>
<feature type="chain" id="PRO_5044885278" description="peroxidase" evidence="21">
    <location>
        <begin position="27"/>
        <end position="251"/>
    </location>
</feature>
<dbReference type="EMBL" id="JAVIJP010000032">
    <property type="protein sequence ID" value="KAL3630533.1"/>
    <property type="molecule type" value="Genomic_DNA"/>
</dbReference>
<dbReference type="Gene3D" id="1.10.420.10">
    <property type="entry name" value="Peroxidase, domain 2"/>
    <property type="match status" value="1"/>
</dbReference>
<comment type="caution">
    <text evidence="23">The sequence shown here is derived from an EMBL/GenBank/DDBJ whole genome shotgun (WGS) entry which is preliminary data.</text>
</comment>
<gene>
    <name evidence="23" type="ORF">CASFOL_023517</name>
</gene>
<organism evidence="23 24">
    <name type="scientific">Castilleja foliolosa</name>
    <dbReference type="NCBI Taxonomy" id="1961234"/>
    <lineage>
        <taxon>Eukaryota</taxon>
        <taxon>Viridiplantae</taxon>
        <taxon>Streptophyta</taxon>
        <taxon>Embryophyta</taxon>
        <taxon>Tracheophyta</taxon>
        <taxon>Spermatophyta</taxon>
        <taxon>Magnoliopsida</taxon>
        <taxon>eudicotyledons</taxon>
        <taxon>Gunneridae</taxon>
        <taxon>Pentapetalae</taxon>
        <taxon>asterids</taxon>
        <taxon>lamiids</taxon>
        <taxon>Lamiales</taxon>
        <taxon>Orobanchaceae</taxon>
        <taxon>Pedicularideae</taxon>
        <taxon>Castillejinae</taxon>
        <taxon>Castilleja</taxon>
    </lineage>
</organism>
<feature type="binding site" evidence="17">
    <location>
        <position position="166"/>
    </location>
    <ligand>
        <name>substrate</name>
    </ligand>
</feature>
<feature type="disulfide bond" evidence="20">
    <location>
        <begin position="70"/>
        <end position="75"/>
    </location>
</feature>
<dbReference type="PROSITE" id="PS00436">
    <property type="entry name" value="PEROXIDASE_2"/>
    <property type="match status" value="1"/>
</dbReference>
<evidence type="ECO:0000256" key="1">
    <source>
        <dbReference type="ARBA" id="ARBA00000189"/>
    </source>
</evidence>
<keyword evidence="5" id="KW-0964">Secreted</keyword>
<feature type="site" description="Transition state stabilizer" evidence="19">
    <location>
        <position position="64"/>
    </location>
</feature>
<feature type="binding site" evidence="18">
    <location>
        <position position="74"/>
    </location>
    <ligand>
        <name>Ca(2+)</name>
        <dbReference type="ChEBI" id="CHEBI:29108"/>
        <label>1</label>
    </ligand>
</feature>
<comment type="similarity">
    <text evidence="3">Belongs to the peroxidase family. Ascorbate peroxidase subfamily.</text>
</comment>
<evidence type="ECO:0000256" key="7">
    <source>
        <dbReference type="ARBA" id="ARBA00022617"/>
    </source>
</evidence>
<keyword evidence="12 18" id="KW-0408">Iron</keyword>
<feature type="binding site" evidence="18">
    <location>
        <position position="78"/>
    </location>
    <ligand>
        <name>Ca(2+)</name>
        <dbReference type="ChEBI" id="CHEBI:29108"/>
        <label>1</label>
    </ligand>
</feature>
<dbReference type="CDD" id="cd00693">
    <property type="entry name" value="secretory_peroxidase"/>
    <property type="match status" value="1"/>
</dbReference>
<keyword evidence="13 20" id="KW-1015">Disulfide bond</keyword>
<feature type="binding site" evidence="18">
    <location>
        <position position="197"/>
    </location>
    <ligand>
        <name>Ca(2+)</name>
        <dbReference type="ChEBI" id="CHEBI:29108"/>
        <label>2</label>
    </ligand>
</feature>
<feature type="binding site" evidence="18">
    <location>
        <position position="69"/>
    </location>
    <ligand>
        <name>Ca(2+)</name>
        <dbReference type="ChEBI" id="CHEBI:29108"/>
        <label>1</label>
    </ligand>
</feature>
<feature type="domain" description="Plant heme peroxidase family profile" evidence="22">
    <location>
        <begin position="27"/>
        <end position="251"/>
    </location>
</feature>
<dbReference type="GO" id="GO:0140825">
    <property type="term" value="F:lactoperoxidase activity"/>
    <property type="evidence" value="ECO:0007669"/>
    <property type="project" value="UniProtKB-EC"/>
</dbReference>
<evidence type="ECO:0000256" key="17">
    <source>
        <dbReference type="PIRSR" id="PIRSR600823-2"/>
    </source>
</evidence>
<dbReference type="PANTHER" id="PTHR31388:SF264">
    <property type="entry name" value="PEROXIDASE 59"/>
    <property type="match status" value="1"/>
</dbReference>
<evidence type="ECO:0000256" key="3">
    <source>
        <dbReference type="ARBA" id="ARBA00006873"/>
    </source>
</evidence>
<evidence type="ECO:0000256" key="10">
    <source>
        <dbReference type="ARBA" id="ARBA00022837"/>
    </source>
</evidence>
<evidence type="ECO:0000259" key="22">
    <source>
        <dbReference type="PROSITE" id="PS50873"/>
    </source>
</evidence>
<evidence type="ECO:0000256" key="15">
    <source>
        <dbReference type="ARBA" id="ARBA00023324"/>
    </source>
</evidence>
<keyword evidence="24" id="KW-1185">Reference proteome</keyword>
<evidence type="ECO:0000313" key="24">
    <source>
        <dbReference type="Proteomes" id="UP001632038"/>
    </source>
</evidence>
<dbReference type="Pfam" id="PF00141">
    <property type="entry name" value="peroxidase"/>
    <property type="match status" value="1"/>
</dbReference>
<dbReference type="PRINTS" id="PR00461">
    <property type="entry name" value="PLPEROXIDASE"/>
</dbReference>
<evidence type="ECO:0000256" key="9">
    <source>
        <dbReference type="ARBA" id="ARBA00022729"/>
    </source>
</evidence>
<keyword evidence="9 21" id="KW-0732">Signal</keyword>
<feature type="binding site" evidence="18">
    <location>
        <position position="90"/>
    </location>
    <ligand>
        <name>Ca(2+)</name>
        <dbReference type="ChEBI" id="CHEBI:29108"/>
        <label>1</label>
    </ligand>
</feature>
<dbReference type="EC" id="1.11.1.7" evidence="4"/>
<evidence type="ECO:0000256" key="20">
    <source>
        <dbReference type="PIRSR" id="PIRSR600823-5"/>
    </source>
</evidence>
<keyword evidence="7" id="KW-0349">Heme</keyword>
<dbReference type="AlphaFoldDB" id="A0ABD3CKS1"/>
<evidence type="ECO:0000256" key="21">
    <source>
        <dbReference type="SAM" id="SignalP"/>
    </source>
</evidence>
<evidence type="ECO:0000256" key="19">
    <source>
        <dbReference type="PIRSR" id="PIRSR600823-4"/>
    </source>
</evidence>
<keyword evidence="6" id="KW-0575">Peroxidase</keyword>
<feature type="disulfide bond" evidence="20">
    <location>
        <begin position="37"/>
        <end position="117"/>
    </location>
</feature>
<feature type="signal peptide" evidence="21">
    <location>
        <begin position="1"/>
        <end position="26"/>
    </location>
</feature>
<evidence type="ECO:0000256" key="14">
    <source>
        <dbReference type="ARBA" id="ARBA00023180"/>
    </source>
</evidence>
<keyword evidence="10 18" id="KW-0106">Calcium</keyword>
<accession>A0ABD3CKS1</accession>
<dbReference type="PANTHER" id="PTHR31388">
    <property type="entry name" value="PEROXIDASE 72-RELATED"/>
    <property type="match status" value="1"/>
</dbReference>
<dbReference type="GO" id="GO:0046872">
    <property type="term" value="F:metal ion binding"/>
    <property type="evidence" value="ECO:0007669"/>
    <property type="project" value="UniProtKB-KW"/>
</dbReference>
<keyword evidence="11" id="KW-0560">Oxidoreductase</keyword>
<dbReference type="PRINTS" id="PR00458">
    <property type="entry name" value="PEROXIDASE"/>
</dbReference>
<evidence type="ECO:0000256" key="12">
    <source>
        <dbReference type="ARBA" id="ARBA00023004"/>
    </source>
</evidence>
<dbReference type="FunFam" id="1.10.520.10:FF:000009">
    <property type="entry name" value="Peroxidase"/>
    <property type="match status" value="1"/>
</dbReference>
<dbReference type="PROSITE" id="PS00435">
    <property type="entry name" value="PEROXIDASE_1"/>
    <property type="match status" value="1"/>
</dbReference>
<comment type="function">
    <text evidence="2">Removal of H(2)O(2), oxidation of toxic reductants, biosynthesis and degradation of lignin, suberization, auxin catabolism, response to environmental stresses such as wounding, pathogen attack and oxidative stress. These functions might be dependent on each isozyme/isoform in each plant tissue.</text>
</comment>
<keyword evidence="8 18" id="KW-0479">Metal-binding</keyword>
<dbReference type="InterPro" id="IPR010255">
    <property type="entry name" value="Haem_peroxidase_sf"/>
</dbReference>
<comment type="catalytic activity">
    <reaction evidence="1">
        <text>2 a phenolic donor + H2O2 = 2 a phenolic radical donor + 2 H2O</text>
        <dbReference type="Rhea" id="RHEA:56136"/>
        <dbReference type="ChEBI" id="CHEBI:15377"/>
        <dbReference type="ChEBI" id="CHEBI:16240"/>
        <dbReference type="ChEBI" id="CHEBI:139520"/>
        <dbReference type="ChEBI" id="CHEBI:139521"/>
        <dbReference type="EC" id="1.11.1.7"/>
    </reaction>
</comment>
<sequence length="251" mass="27453">MAFFPSYNVVIISLTILLTFIGSSSAQLHPNYYDATCPRLLRIVTEVLKDVLAKDPRMGASLLRLHFHDCFVNGCDGSVLLKDTSTFKGEQSAAPNLNSLRGFDVIDRIKSNVNGVCKNNVVSCADILALAARESVVQLQGHGWNLTFGRRDSRTASKTAAVNNLPSPTMDLNKLIQTFANLKFSVPELVALSGAHTIGQARCTNYRSRIYNKTNIDSTFAQALRTTKLPKKVGYRGRQIGIIGSSDTNTL</sequence>
<dbReference type="InterPro" id="IPR000823">
    <property type="entry name" value="Peroxidase_pln"/>
</dbReference>
<comment type="cofactor">
    <cofactor evidence="18">
        <name>heme b</name>
        <dbReference type="ChEBI" id="CHEBI:60344"/>
    </cofactor>
    <text evidence="18">Binds 1 heme b (iron(II)-protoporphyrin IX) group per subunit.</text>
</comment>
<feature type="binding site" description="axial binding residue" evidence="18">
    <location>
        <position position="196"/>
    </location>
    <ligand>
        <name>heme b</name>
        <dbReference type="ChEBI" id="CHEBI:60344"/>
    </ligand>
    <ligandPart>
        <name>Fe</name>
        <dbReference type="ChEBI" id="CHEBI:18248"/>
    </ligandPart>
</feature>
<feature type="active site" description="Proton acceptor" evidence="16">
    <location>
        <position position="68"/>
    </location>
</feature>
<dbReference type="Proteomes" id="UP001632038">
    <property type="component" value="Unassembled WGS sequence"/>
</dbReference>
<evidence type="ECO:0000256" key="11">
    <source>
        <dbReference type="ARBA" id="ARBA00023002"/>
    </source>
</evidence>
<dbReference type="Gene3D" id="1.10.520.10">
    <property type="match status" value="1"/>
</dbReference>
<comment type="cofactor">
    <cofactor evidence="18">
        <name>Ca(2+)</name>
        <dbReference type="ChEBI" id="CHEBI:29108"/>
    </cofactor>
    <text evidence="18">Binds 2 calcium ions per subunit.</text>
</comment>
<evidence type="ECO:0000256" key="13">
    <source>
        <dbReference type="ARBA" id="ARBA00023157"/>
    </source>
</evidence>
<dbReference type="InterPro" id="IPR033905">
    <property type="entry name" value="Secretory_peroxidase"/>
</dbReference>
<evidence type="ECO:0000256" key="8">
    <source>
        <dbReference type="ARBA" id="ARBA00022723"/>
    </source>
</evidence>
<keyword evidence="15" id="KW-0376">Hydrogen peroxide</keyword>
<evidence type="ECO:0000256" key="5">
    <source>
        <dbReference type="ARBA" id="ARBA00022525"/>
    </source>
</evidence>
<dbReference type="SUPFAM" id="SSF48113">
    <property type="entry name" value="Heme-dependent peroxidases"/>
    <property type="match status" value="1"/>
</dbReference>
<reference evidence="24" key="1">
    <citation type="journal article" date="2024" name="IScience">
        <title>Strigolactones Initiate the Formation of Haustorium-like Structures in Castilleja.</title>
        <authorList>
            <person name="Buerger M."/>
            <person name="Peterson D."/>
            <person name="Chory J."/>
        </authorList>
    </citation>
    <scope>NUCLEOTIDE SEQUENCE [LARGE SCALE GENOMIC DNA]</scope>
</reference>
<dbReference type="InterPro" id="IPR019794">
    <property type="entry name" value="Peroxidases_AS"/>
</dbReference>
<proteinExistence type="inferred from homology"/>
<evidence type="ECO:0000256" key="16">
    <source>
        <dbReference type="PIRSR" id="PIRSR600823-1"/>
    </source>
</evidence>
<feature type="binding site" evidence="18">
    <location>
        <position position="76"/>
    </location>
    <ligand>
        <name>Ca(2+)</name>
        <dbReference type="ChEBI" id="CHEBI:29108"/>
        <label>1</label>
    </ligand>
</feature>
<evidence type="ECO:0000256" key="18">
    <source>
        <dbReference type="PIRSR" id="PIRSR600823-3"/>
    </source>
</evidence>